<reference evidence="1 2" key="1">
    <citation type="submission" date="2010-03" db="EMBL/GenBank/DDBJ databases">
        <title>The genome sequence of Bacteriodes xylanisolvens XB1A.</title>
        <authorList>
            <consortium name="metaHIT consortium -- http://www.metahit.eu/"/>
            <person name="Pajon A."/>
            <person name="Turner K."/>
            <person name="Parkhill J."/>
            <person name="Bernalier A."/>
        </authorList>
    </citation>
    <scope>NUCLEOTIDE SEQUENCE [LARGE SCALE GENOMIC DNA]</scope>
    <source>
        <strain evidence="1 2">XB1A</strain>
    </source>
</reference>
<dbReference type="AlphaFoldDB" id="D6CZL6"/>
<dbReference type="KEGG" id="bxy:BXY_25740"/>
<evidence type="ECO:0000313" key="1">
    <source>
        <dbReference type="EMBL" id="CBK67618.1"/>
    </source>
</evidence>
<accession>D6CZL6</accession>
<protein>
    <submittedName>
        <fullName evidence="1">Uncharacterized protein</fullName>
    </submittedName>
</protein>
<dbReference type="EMBL" id="FP929033">
    <property type="protein sequence ID" value="CBK67618.1"/>
    <property type="molecule type" value="Genomic_DNA"/>
</dbReference>
<dbReference type="Proteomes" id="UP000008795">
    <property type="component" value="Chromosome"/>
</dbReference>
<dbReference type="HOGENOM" id="CLU_2950917_0_0_10"/>
<proteinExistence type="predicted"/>
<name>D6CZL6_9BACE</name>
<sequence length="59" mass="6988">MTINQNLMVKEDAKYRKNHPSPPSQWQIKQYGIAEMLTKIKSRGINDKIALWRCLHHIN</sequence>
<gene>
    <name evidence="1" type="ORF">BXY_25740</name>
</gene>
<organism evidence="1 2">
    <name type="scientific">Bacteroides xylanisolvens XB1A</name>
    <dbReference type="NCBI Taxonomy" id="657309"/>
    <lineage>
        <taxon>Bacteria</taxon>
        <taxon>Pseudomonadati</taxon>
        <taxon>Bacteroidota</taxon>
        <taxon>Bacteroidia</taxon>
        <taxon>Bacteroidales</taxon>
        <taxon>Bacteroidaceae</taxon>
        <taxon>Bacteroides</taxon>
    </lineage>
</organism>
<evidence type="ECO:0000313" key="2">
    <source>
        <dbReference type="Proteomes" id="UP000008795"/>
    </source>
</evidence>
<reference evidence="1 2" key="2">
    <citation type="submission" date="2010-03" db="EMBL/GenBank/DDBJ databases">
        <authorList>
            <person name="Pajon A."/>
        </authorList>
    </citation>
    <scope>NUCLEOTIDE SEQUENCE [LARGE SCALE GENOMIC DNA]</scope>
    <source>
        <strain evidence="1 2">XB1A</strain>
    </source>
</reference>